<protein>
    <submittedName>
        <fullName evidence="3">DNA-binding protein</fullName>
    </submittedName>
</protein>
<gene>
    <name evidence="3" type="ORF">QLQ12_26855</name>
</gene>
<dbReference type="RefSeq" id="WP_282763263.1">
    <property type="nucleotide sequence ID" value="NZ_JASCTH010000018.1"/>
</dbReference>
<sequence>MHLIKVGKGDEVLATLWTAVAELGITAGSITLIGAVQTATVSVMKKDDALTDYLRTYDQPLELSGTGEIADGKVHLHVTLYGEDFVTGGHLHNATVQDFFVHAYVTPL</sequence>
<accession>A0ABT6WR80</accession>
<reference evidence="3 4" key="1">
    <citation type="submission" date="2023-05" db="EMBL/GenBank/DDBJ databases">
        <title>Actinoplanes sp. NEAU-A12 genome sequencing.</title>
        <authorList>
            <person name="Wang Z.-S."/>
        </authorList>
    </citation>
    <scope>NUCLEOTIDE SEQUENCE [LARGE SCALE GENOMIC DNA]</scope>
    <source>
        <strain evidence="3 4">NEAU-A12</strain>
    </source>
</reference>
<dbReference type="CDD" id="cd11378">
    <property type="entry name" value="DUF296"/>
    <property type="match status" value="1"/>
</dbReference>
<dbReference type="SUPFAM" id="SSF117856">
    <property type="entry name" value="AF0104/ALDC/Ptd012-like"/>
    <property type="match status" value="1"/>
</dbReference>
<feature type="transmembrane region" description="Helical" evidence="1">
    <location>
        <begin position="12"/>
        <end position="36"/>
    </location>
</feature>
<keyword evidence="4" id="KW-1185">Reference proteome</keyword>
<evidence type="ECO:0000259" key="2">
    <source>
        <dbReference type="PROSITE" id="PS51742"/>
    </source>
</evidence>
<keyword evidence="3" id="KW-0238">DNA-binding</keyword>
<keyword evidence="1" id="KW-0472">Membrane</keyword>
<evidence type="ECO:0000313" key="4">
    <source>
        <dbReference type="Proteomes" id="UP001241758"/>
    </source>
</evidence>
<comment type="caution">
    <text evidence="3">The sequence shown here is derived from an EMBL/GenBank/DDBJ whole genome shotgun (WGS) entry which is preliminary data.</text>
</comment>
<keyword evidence="1" id="KW-0812">Transmembrane</keyword>
<proteinExistence type="predicted"/>
<evidence type="ECO:0000256" key="1">
    <source>
        <dbReference type="SAM" id="Phobius"/>
    </source>
</evidence>
<organism evidence="3 4">
    <name type="scientific">Actinoplanes sandaracinus</name>
    <dbReference type="NCBI Taxonomy" id="3045177"/>
    <lineage>
        <taxon>Bacteria</taxon>
        <taxon>Bacillati</taxon>
        <taxon>Actinomycetota</taxon>
        <taxon>Actinomycetes</taxon>
        <taxon>Micromonosporales</taxon>
        <taxon>Micromonosporaceae</taxon>
        <taxon>Actinoplanes</taxon>
    </lineage>
</organism>
<dbReference type="PANTHER" id="PTHR34988:SF1">
    <property type="entry name" value="DNA-BINDING PROTEIN"/>
    <property type="match status" value="1"/>
</dbReference>
<dbReference type="Proteomes" id="UP001241758">
    <property type="component" value="Unassembled WGS sequence"/>
</dbReference>
<dbReference type="EMBL" id="JASCTH010000018">
    <property type="protein sequence ID" value="MDI6102243.1"/>
    <property type="molecule type" value="Genomic_DNA"/>
</dbReference>
<keyword evidence="1" id="KW-1133">Transmembrane helix</keyword>
<name>A0ABT6WR80_9ACTN</name>
<dbReference type="PANTHER" id="PTHR34988">
    <property type="entry name" value="PROTEIN, PUTATIVE-RELATED"/>
    <property type="match status" value="1"/>
</dbReference>
<evidence type="ECO:0000313" key="3">
    <source>
        <dbReference type="EMBL" id="MDI6102243.1"/>
    </source>
</evidence>
<dbReference type="GO" id="GO:0003677">
    <property type="term" value="F:DNA binding"/>
    <property type="evidence" value="ECO:0007669"/>
    <property type="project" value="UniProtKB-KW"/>
</dbReference>
<dbReference type="PROSITE" id="PS51742">
    <property type="entry name" value="PPC"/>
    <property type="match status" value="1"/>
</dbReference>
<dbReference type="InterPro" id="IPR005175">
    <property type="entry name" value="PPC_dom"/>
</dbReference>
<dbReference type="Pfam" id="PF03479">
    <property type="entry name" value="PCC"/>
    <property type="match status" value="1"/>
</dbReference>
<dbReference type="Gene3D" id="3.30.1330.80">
    <property type="entry name" value="Hypothetical protein, similar to alpha- acetolactate decarboxylase, domain 2"/>
    <property type="match status" value="1"/>
</dbReference>
<feature type="domain" description="PPC" evidence="2">
    <location>
        <begin position="1"/>
        <end position="108"/>
    </location>
</feature>